<evidence type="ECO:0000313" key="11">
    <source>
        <dbReference type="Proteomes" id="UP000248706"/>
    </source>
</evidence>
<dbReference type="GO" id="GO:0003735">
    <property type="term" value="F:structural constituent of ribosome"/>
    <property type="evidence" value="ECO:0007669"/>
    <property type="project" value="InterPro"/>
</dbReference>
<dbReference type="Pfam" id="PF01649">
    <property type="entry name" value="Ribosomal_S20p"/>
    <property type="match status" value="1"/>
</dbReference>
<feature type="region of interest" description="Disordered" evidence="9">
    <location>
        <begin position="1"/>
        <end position="21"/>
    </location>
</feature>
<evidence type="ECO:0000256" key="4">
    <source>
        <dbReference type="ARBA" id="ARBA00022884"/>
    </source>
</evidence>
<dbReference type="InterPro" id="IPR002583">
    <property type="entry name" value="Ribosomal_bS20"/>
</dbReference>
<keyword evidence="3 8" id="KW-0699">rRNA-binding</keyword>
<gene>
    <name evidence="8" type="primary">rpsT</name>
    <name evidence="10" type="ORF">A4R35_16155</name>
</gene>
<evidence type="ECO:0000256" key="1">
    <source>
        <dbReference type="ARBA" id="ARBA00003134"/>
    </source>
</evidence>
<proteinExistence type="inferred from homology"/>
<comment type="caution">
    <text evidence="10">The sequence shown here is derived from an EMBL/GenBank/DDBJ whole genome shotgun (WGS) entry which is preliminary data.</text>
</comment>
<dbReference type="AlphaFoldDB" id="A0A328VN54"/>
<name>A0A328VN54_9CHLR</name>
<accession>A0A328VN54</accession>
<evidence type="ECO:0000256" key="9">
    <source>
        <dbReference type="SAM" id="MobiDB-lite"/>
    </source>
</evidence>
<feature type="compositionally biased region" description="Basic and acidic residues" evidence="9">
    <location>
        <begin position="1"/>
        <end position="11"/>
    </location>
</feature>
<dbReference type="PANTHER" id="PTHR33398">
    <property type="entry name" value="30S RIBOSOMAL PROTEIN S20"/>
    <property type="match status" value="1"/>
</dbReference>
<keyword evidence="4 8" id="KW-0694">RNA-binding</keyword>
<comment type="similarity">
    <text evidence="2 8">Belongs to the bacterial ribosomal protein bS20 family.</text>
</comment>
<organism evidence="10 11">
    <name type="scientific">Thermogemmatispora tikiterensis</name>
    <dbReference type="NCBI Taxonomy" id="1825093"/>
    <lineage>
        <taxon>Bacteria</taxon>
        <taxon>Bacillati</taxon>
        <taxon>Chloroflexota</taxon>
        <taxon>Ktedonobacteria</taxon>
        <taxon>Thermogemmatisporales</taxon>
        <taxon>Thermogemmatisporaceae</taxon>
        <taxon>Thermogemmatispora</taxon>
    </lineage>
</organism>
<evidence type="ECO:0000256" key="7">
    <source>
        <dbReference type="ARBA" id="ARBA00035136"/>
    </source>
</evidence>
<dbReference type="SUPFAM" id="SSF46992">
    <property type="entry name" value="Ribosomal protein S20"/>
    <property type="match status" value="1"/>
</dbReference>
<dbReference type="Gene3D" id="1.20.58.110">
    <property type="entry name" value="Ribosomal protein S20"/>
    <property type="match status" value="1"/>
</dbReference>
<dbReference type="FunFam" id="1.20.58.110:FF:000001">
    <property type="entry name" value="30S ribosomal protein S20"/>
    <property type="match status" value="1"/>
</dbReference>
<dbReference type="RefSeq" id="WP_112431167.1">
    <property type="nucleotide sequence ID" value="NZ_MCIF01000002.1"/>
</dbReference>
<dbReference type="GO" id="GO:0015935">
    <property type="term" value="C:small ribosomal subunit"/>
    <property type="evidence" value="ECO:0007669"/>
    <property type="project" value="TreeGrafter"/>
</dbReference>
<evidence type="ECO:0000256" key="2">
    <source>
        <dbReference type="ARBA" id="ARBA00007634"/>
    </source>
</evidence>
<dbReference type="GO" id="GO:0070181">
    <property type="term" value="F:small ribosomal subunit rRNA binding"/>
    <property type="evidence" value="ECO:0007669"/>
    <property type="project" value="TreeGrafter"/>
</dbReference>
<dbReference type="PANTHER" id="PTHR33398:SF1">
    <property type="entry name" value="SMALL RIBOSOMAL SUBUNIT PROTEIN BS20C"/>
    <property type="match status" value="1"/>
</dbReference>
<dbReference type="InterPro" id="IPR036510">
    <property type="entry name" value="Ribosomal_bS20_sf"/>
</dbReference>
<reference evidence="10 11" key="1">
    <citation type="submission" date="2016-08" db="EMBL/GenBank/DDBJ databases">
        <title>Analysis of Carbohydrate Active Enzymes in Thermogemmatispora T81 Reveals Carbohydrate Degradation Ability.</title>
        <authorList>
            <person name="Tomazini A."/>
            <person name="Lal S."/>
            <person name="Stott M."/>
            <person name="Henrissat B."/>
            <person name="Polikarpov I."/>
            <person name="Sparling R."/>
            <person name="Levin D.B."/>
        </authorList>
    </citation>
    <scope>NUCLEOTIDE SEQUENCE [LARGE SCALE GENOMIC DNA]</scope>
    <source>
        <strain evidence="10 11">T81</strain>
    </source>
</reference>
<sequence length="97" mass="10664">MPNTKSAEKRLRQERKRRLYNRSVKSSVKTAIKKARLAIASGLDAEAAVRNAISTLDRAVKKGVLHPNNAARRKSRLMKLFNSAKAASSPQQAHVGS</sequence>
<dbReference type="HAMAP" id="MF_00500">
    <property type="entry name" value="Ribosomal_bS20"/>
    <property type="match status" value="1"/>
</dbReference>
<comment type="function">
    <text evidence="1 8">Binds directly to 16S ribosomal RNA.</text>
</comment>
<dbReference type="GO" id="GO:0006412">
    <property type="term" value="P:translation"/>
    <property type="evidence" value="ECO:0007669"/>
    <property type="project" value="UniProtKB-UniRule"/>
</dbReference>
<dbReference type="EMBL" id="MCIF01000002">
    <property type="protein sequence ID" value="RAQ97073.1"/>
    <property type="molecule type" value="Genomic_DNA"/>
</dbReference>
<evidence type="ECO:0000256" key="5">
    <source>
        <dbReference type="ARBA" id="ARBA00022980"/>
    </source>
</evidence>
<evidence type="ECO:0000256" key="3">
    <source>
        <dbReference type="ARBA" id="ARBA00022730"/>
    </source>
</evidence>
<keyword evidence="5 8" id="KW-0689">Ribosomal protein</keyword>
<evidence type="ECO:0000313" key="10">
    <source>
        <dbReference type="EMBL" id="RAQ97073.1"/>
    </source>
</evidence>
<evidence type="ECO:0000256" key="6">
    <source>
        <dbReference type="ARBA" id="ARBA00023274"/>
    </source>
</evidence>
<dbReference type="OrthoDB" id="9808392at2"/>
<dbReference type="Proteomes" id="UP000248706">
    <property type="component" value="Unassembled WGS sequence"/>
</dbReference>
<keyword evidence="6 8" id="KW-0687">Ribonucleoprotein</keyword>
<dbReference type="NCBIfam" id="TIGR00029">
    <property type="entry name" value="S20"/>
    <property type="match status" value="1"/>
</dbReference>
<protein>
    <recommendedName>
        <fullName evidence="7 8">Small ribosomal subunit protein bS20</fullName>
    </recommendedName>
</protein>
<evidence type="ECO:0000256" key="8">
    <source>
        <dbReference type="HAMAP-Rule" id="MF_00500"/>
    </source>
</evidence>
<keyword evidence="11" id="KW-1185">Reference proteome</keyword>